<accession>A0A6G8QCM2</accession>
<name>A0A6G8QCM2_9ACTN</name>
<dbReference type="PANTHER" id="PTHR22926:SF3">
    <property type="entry name" value="UNDECAPRENYL-PHOSPHATE ALPHA-N-ACETYLGLUCOSAMINYL 1-PHOSPHATE TRANSFERASE"/>
    <property type="match status" value="1"/>
</dbReference>
<keyword evidence="6 8" id="KW-0472">Membrane</keyword>
<sequence length="329" mass="33544">MSVLTGPVVAGGLAFLVAGALVPLLVKFAVGRSLLDVPNIRSSHEVPTPRLGGVAIFAGTVVGVAVLRPGGAWPLLLAAALIWAVGLADDLSNLHFKTKAAAQALAAAGLILFYPPPVLSGAPVVLWPVVALVGVFWIVALTNAFNFMDGIDGFTGGVAIVNAFFLIPLAGDSGAFLPALIGATAGFLVWNISPASMFIGDSGAYLLGFSLAAVALYAPVTPGGAWTPLGFAAGALVFVPYLFDTAFTLFRRLRSGAGKSIFLAHREHIYQRITPTADLHRRTSNLYYAASAVAGLAAFLVAGGGLGILLGFGVAAALCVALAALPKVV</sequence>
<dbReference type="InterPro" id="IPR000715">
    <property type="entry name" value="Glycosyl_transferase_4"/>
</dbReference>
<dbReference type="AlphaFoldDB" id="A0A6G8QCM2"/>
<dbReference type="KEGG" id="rub:GBA63_17205"/>
<protein>
    <submittedName>
        <fullName evidence="9">Uncharacterized protein</fullName>
    </submittedName>
</protein>
<feature type="transmembrane region" description="Helical" evidence="8">
    <location>
        <begin position="6"/>
        <end position="26"/>
    </location>
</feature>
<feature type="transmembrane region" description="Helical" evidence="8">
    <location>
        <begin position="72"/>
        <end position="88"/>
    </location>
</feature>
<feature type="transmembrane region" description="Helical" evidence="8">
    <location>
        <begin position="125"/>
        <end position="144"/>
    </location>
</feature>
<gene>
    <name evidence="9" type="ORF">GBA63_17205</name>
</gene>
<comment type="subcellular location">
    <subcellularLocation>
        <location evidence="1">Cell membrane</location>
        <topology evidence="1">Multi-pass membrane protein</topology>
    </subcellularLocation>
</comment>
<keyword evidence="4 8" id="KW-0812">Transmembrane</keyword>
<dbReference type="PANTHER" id="PTHR22926">
    <property type="entry name" value="PHOSPHO-N-ACETYLMURAMOYL-PENTAPEPTIDE-TRANSFERASE"/>
    <property type="match status" value="1"/>
</dbReference>
<dbReference type="GO" id="GO:0005886">
    <property type="term" value="C:plasma membrane"/>
    <property type="evidence" value="ECO:0007669"/>
    <property type="project" value="UniProtKB-SubCell"/>
</dbReference>
<keyword evidence="7" id="KW-0479">Metal-binding</keyword>
<dbReference type="GO" id="GO:0071555">
    <property type="term" value="P:cell wall organization"/>
    <property type="evidence" value="ECO:0007669"/>
    <property type="project" value="TreeGrafter"/>
</dbReference>
<feature type="transmembrane region" description="Helical" evidence="8">
    <location>
        <begin position="204"/>
        <end position="220"/>
    </location>
</feature>
<feature type="transmembrane region" description="Helical" evidence="8">
    <location>
        <begin position="285"/>
        <end position="302"/>
    </location>
</feature>
<evidence type="ECO:0000256" key="1">
    <source>
        <dbReference type="ARBA" id="ARBA00004651"/>
    </source>
</evidence>
<comment type="cofactor">
    <cofactor evidence="7">
        <name>Mg(2+)</name>
        <dbReference type="ChEBI" id="CHEBI:18420"/>
    </cofactor>
</comment>
<keyword evidence="7" id="KW-0460">Magnesium</keyword>
<dbReference type="GO" id="GO:0016780">
    <property type="term" value="F:phosphotransferase activity, for other substituted phosphate groups"/>
    <property type="evidence" value="ECO:0007669"/>
    <property type="project" value="InterPro"/>
</dbReference>
<keyword evidence="10" id="KW-1185">Reference proteome</keyword>
<keyword evidence="3" id="KW-0808">Transferase</keyword>
<feature type="transmembrane region" description="Helical" evidence="8">
    <location>
        <begin position="151"/>
        <end position="169"/>
    </location>
</feature>
<dbReference type="GO" id="GO:0046872">
    <property type="term" value="F:metal ion binding"/>
    <property type="evidence" value="ECO:0007669"/>
    <property type="project" value="UniProtKB-KW"/>
</dbReference>
<dbReference type="Proteomes" id="UP000501452">
    <property type="component" value="Chromosome"/>
</dbReference>
<feature type="binding site" evidence="7">
    <location>
        <position position="146"/>
    </location>
    <ligand>
        <name>Mg(2+)</name>
        <dbReference type="ChEBI" id="CHEBI:18420"/>
    </ligand>
</feature>
<feature type="binding site" evidence="7">
    <location>
        <position position="201"/>
    </location>
    <ligand>
        <name>Mg(2+)</name>
        <dbReference type="ChEBI" id="CHEBI:18420"/>
    </ligand>
</feature>
<keyword evidence="5 8" id="KW-1133">Transmembrane helix</keyword>
<feature type="transmembrane region" description="Helical" evidence="8">
    <location>
        <begin position="226"/>
        <end position="250"/>
    </location>
</feature>
<dbReference type="Pfam" id="PF00953">
    <property type="entry name" value="Glycos_transf_4"/>
    <property type="match status" value="1"/>
</dbReference>
<evidence type="ECO:0000256" key="7">
    <source>
        <dbReference type="PIRSR" id="PIRSR600715-1"/>
    </source>
</evidence>
<dbReference type="EMBL" id="CP045119">
    <property type="protein sequence ID" value="QIN84193.1"/>
    <property type="molecule type" value="Genomic_DNA"/>
</dbReference>
<evidence type="ECO:0000256" key="5">
    <source>
        <dbReference type="ARBA" id="ARBA00022989"/>
    </source>
</evidence>
<proteinExistence type="predicted"/>
<keyword evidence="2" id="KW-1003">Cell membrane</keyword>
<reference evidence="9 10" key="1">
    <citation type="submission" date="2019-10" db="EMBL/GenBank/DDBJ databases">
        <title>Rubrobacter sp nov SCSIO 52090 isolated from a deep-sea sediment in the South China Sea.</title>
        <authorList>
            <person name="Chen R.W."/>
        </authorList>
    </citation>
    <scope>NUCLEOTIDE SEQUENCE [LARGE SCALE GENOMIC DNA]</scope>
    <source>
        <strain evidence="9 10">SCSIO 52909</strain>
    </source>
</reference>
<evidence type="ECO:0000313" key="9">
    <source>
        <dbReference type="EMBL" id="QIN84193.1"/>
    </source>
</evidence>
<evidence type="ECO:0000256" key="2">
    <source>
        <dbReference type="ARBA" id="ARBA00022475"/>
    </source>
</evidence>
<evidence type="ECO:0000256" key="4">
    <source>
        <dbReference type="ARBA" id="ARBA00022692"/>
    </source>
</evidence>
<evidence type="ECO:0000256" key="6">
    <source>
        <dbReference type="ARBA" id="ARBA00023136"/>
    </source>
</evidence>
<feature type="transmembrane region" description="Helical" evidence="8">
    <location>
        <begin position="175"/>
        <end position="192"/>
    </location>
</feature>
<evidence type="ECO:0000256" key="8">
    <source>
        <dbReference type="SAM" id="Phobius"/>
    </source>
</evidence>
<evidence type="ECO:0000256" key="3">
    <source>
        <dbReference type="ARBA" id="ARBA00022679"/>
    </source>
</evidence>
<evidence type="ECO:0000313" key="10">
    <source>
        <dbReference type="Proteomes" id="UP000501452"/>
    </source>
</evidence>
<organism evidence="9 10">
    <name type="scientific">Rubrobacter tropicus</name>
    <dbReference type="NCBI Taxonomy" id="2653851"/>
    <lineage>
        <taxon>Bacteria</taxon>
        <taxon>Bacillati</taxon>
        <taxon>Actinomycetota</taxon>
        <taxon>Rubrobacteria</taxon>
        <taxon>Rubrobacterales</taxon>
        <taxon>Rubrobacteraceae</taxon>
        <taxon>Rubrobacter</taxon>
    </lineage>
</organism>
<dbReference type="GO" id="GO:0009103">
    <property type="term" value="P:lipopolysaccharide biosynthetic process"/>
    <property type="evidence" value="ECO:0007669"/>
    <property type="project" value="TreeGrafter"/>
</dbReference>
<dbReference type="GO" id="GO:0044038">
    <property type="term" value="P:cell wall macromolecule biosynthetic process"/>
    <property type="evidence" value="ECO:0007669"/>
    <property type="project" value="TreeGrafter"/>
</dbReference>